<dbReference type="EMBL" id="VNFK01000008">
    <property type="protein sequence ID" value="TVU62384.1"/>
    <property type="molecule type" value="Genomic_DNA"/>
</dbReference>
<dbReference type="OrthoDB" id="4793383at2"/>
<dbReference type="Proteomes" id="UP000316500">
    <property type="component" value="Unassembled WGS sequence"/>
</dbReference>
<comment type="caution">
    <text evidence="1">The sequence shown here is derived from an EMBL/GenBank/DDBJ whole genome shotgun (WGS) entry which is preliminary data.</text>
</comment>
<dbReference type="SUPFAM" id="SSF53795">
    <property type="entry name" value="PEP carboxykinase-like"/>
    <property type="match status" value="1"/>
</dbReference>
<dbReference type="RefSeq" id="WP_144650617.1">
    <property type="nucleotide sequence ID" value="NZ_VNFK01000008.1"/>
</dbReference>
<gene>
    <name evidence="1" type="ORF">FQP90_12140</name>
</gene>
<protein>
    <recommendedName>
        <fullName evidence="3">PqqD family peptide modification chaperone</fullName>
    </recommendedName>
</protein>
<reference evidence="1 2" key="1">
    <citation type="submission" date="2019-07" db="EMBL/GenBank/DDBJ databases">
        <title>Diversity of Bacteria from Kongsfjorden, Arctic.</title>
        <authorList>
            <person name="Yu Y."/>
        </authorList>
    </citation>
    <scope>NUCLEOTIDE SEQUENCE [LARGE SCALE GENOMIC DNA]</scope>
    <source>
        <strain evidence="1 2">SM1928</strain>
    </source>
</reference>
<evidence type="ECO:0000313" key="2">
    <source>
        <dbReference type="Proteomes" id="UP000316500"/>
    </source>
</evidence>
<evidence type="ECO:0000313" key="1">
    <source>
        <dbReference type="EMBL" id="TVU62384.1"/>
    </source>
</evidence>
<name>A0A558GZS0_PAENT</name>
<sequence length="370" mass="39342">MQASDFTVDALGGVVRIRLDFSDNEFDGHRFSKFRDPWCDAAPDSRASDTVVAELLWRFPDAEGTTGSVAELSTYATLAAIEANRGRLLMLHAAGVADDAGKVLAFIGPSGKGKTTLARTLGTDYGYVTDETVGIGPDGSVHPYRKPLSVIRSGEDYKEQLAPSALGLRELPDAALQLGGLIVVARVEDFVGSPEVATLGLCEALAAIVPEASYLADMDQPLQTIARHVDQCGAIQQVTYRDATQILSLVPELMSRTEPEEWQAVLPTEGAGVLSTVSQSSFMPMPVIDAVEAGGQTAILDTNRMVHVLDGVGPVVWRTLGRGLDYESILREVELEFGAPPEQSLDAAVDGILGAFADAGLVLRIPVPQP</sequence>
<dbReference type="AlphaFoldDB" id="A0A558GZS0"/>
<evidence type="ECO:0008006" key="3">
    <source>
        <dbReference type="Google" id="ProtNLM"/>
    </source>
</evidence>
<proteinExistence type="predicted"/>
<accession>A0A558GZS0</accession>
<organism evidence="1 2">
    <name type="scientific">Paenarthrobacter nitroguajacolicus</name>
    <name type="common">Arthrobacter nitroguajacolicus</name>
    <dbReference type="NCBI Taxonomy" id="211146"/>
    <lineage>
        <taxon>Bacteria</taxon>
        <taxon>Bacillati</taxon>
        <taxon>Actinomycetota</taxon>
        <taxon>Actinomycetes</taxon>
        <taxon>Micrococcales</taxon>
        <taxon>Micrococcaceae</taxon>
        <taxon>Paenarthrobacter</taxon>
    </lineage>
</organism>